<reference evidence="1" key="1">
    <citation type="submission" date="2024-05" db="EMBL/GenBank/DDBJ databases">
        <authorList>
            <person name="Haq I."/>
            <person name="Ullah Z."/>
            <person name="Ahmad R."/>
            <person name="Li M."/>
            <person name="Tong Y."/>
        </authorList>
    </citation>
    <scope>NUCLEOTIDE SEQUENCE</scope>
</reference>
<dbReference type="EMBL" id="PP795939">
    <property type="protein sequence ID" value="XBN88583.1"/>
    <property type="molecule type" value="Genomic_DNA"/>
</dbReference>
<name>A0AAU7J888_9CAUD</name>
<organism evidence="1">
    <name type="scientific">Klebsiella phage BUCT640</name>
    <dbReference type="NCBI Taxonomy" id="3153538"/>
    <lineage>
        <taxon>Viruses</taxon>
        <taxon>Duplodnaviria</taxon>
        <taxon>Heunggongvirae</taxon>
        <taxon>Uroviricota</taxon>
        <taxon>Caudoviricetes</taxon>
    </lineage>
</organism>
<proteinExistence type="predicted"/>
<accession>A0AAU7J888</accession>
<sequence>MNITAQRQAHTAQIITSLSQHGASTEQIKMAQSKLELFLACDLPDVKNLLELALLLGALSRTTAG</sequence>
<evidence type="ECO:0000313" key="1">
    <source>
        <dbReference type="EMBL" id="XBN88583.1"/>
    </source>
</evidence>
<protein>
    <submittedName>
        <fullName evidence="1">Uncharacterized protein</fullName>
    </submittedName>
</protein>